<keyword evidence="6" id="KW-0067">ATP-binding</keyword>
<evidence type="ECO:0000313" key="12">
    <source>
        <dbReference type="Proteomes" id="UP001149813"/>
    </source>
</evidence>
<evidence type="ECO:0000256" key="7">
    <source>
        <dbReference type="ARBA" id="ARBA00022989"/>
    </source>
</evidence>
<evidence type="ECO:0000256" key="3">
    <source>
        <dbReference type="ARBA" id="ARBA00022448"/>
    </source>
</evidence>
<evidence type="ECO:0000256" key="8">
    <source>
        <dbReference type="ARBA" id="ARBA00023136"/>
    </source>
</evidence>
<dbReference type="FunFam" id="3.40.50.300:FF:000630">
    <property type="entry name" value="ATP-binding cassette (ABC) transporter, putative"/>
    <property type="match status" value="1"/>
</dbReference>
<evidence type="ECO:0000256" key="9">
    <source>
        <dbReference type="SAM" id="MobiDB-lite"/>
    </source>
</evidence>
<organism evidence="11 12">
    <name type="scientific">Coemansia erecta</name>
    <dbReference type="NCBI Taxonomy" id="147472"/>
    <lineage>
        <taxon>Eukaryota</taxon>
        <taxon>Fungi</taxon>
        <taxon>Fungi incertae sedis</taxon>
        <taxon>Zoopagomycota</taxon>
        <taxon>Kickxellomycotina</taxon>
        <taxon>Kickxellomycetes</taxon>
        <taxon>Kickxellales</taxon>
        <taxon>Kickxellaceae</taxon>
        <taxon>Coemansia</taxon>
    </lineage>
</organism>
<comment type="caution">
    <text evidence="11">The sequence shown here is derived from an EMBL/GenBank/DDBJ whole genome shotgun (WGS) entry which is preliminary data.</text>
</comment>
<dbReference type="GO" id="GO:0005524">
    <property type="term" value="F:ATP binding"/>
    <property type="evidence" value="ECO:0007669"/>
    <property type="project" value="UniProtKB-KW"/>
</dbReference>
<evidence type="ECO:0000256" key="5">
    <source>
        <dbReference type="ARBA" id="ARBA00022741"/>
    </source>
</evidence>
<comment type="subcellular location">
    <subcellularLocation>
        <location evidence="1">Membrane</location>
        <topology evidence="1">Multi-pass membrane protein</topology>
    </subcellularLocation>
</comment>
<dbReference type="GO" id="GO:0016020">
    <property type="term" value="C:membrane"/>
    <property type="evidence" value="ECO:0007669"/>
    <property type="project" value="UniProtKB-SubCell"/>
</dbReference>
<keyword evidence="4" id="KW-0812">Transmembrane</keyword>
<dbReference type="GO" id="GO:0042626">
    <property type="term" value="F:ATPase-coupled transmembrane transporter activity"/>
    <property type="evidence" value="ECO:0007669"/>
    <property type="project" value="TreeGrafter"/>
</dbReference>
<dbReference type="SUPFAM" id="SSF52540">
    <property type="entry name" value="P-loop containing nucleoside triphosphate hydrolases"/>
    <property type="match status" value="1"/>
</dbReference>
<dbReference type="SMART" id="SM00382">
    <property type="entry name" value="AAA"/>
    <property type="match status" value="1"/>
</dbReference>
<evidence type="ECO:0000256" key="4">
    <source>
        <dbReference type="ARBA" id="ARBA00022692"/>
    </source>
</evidence>
<dbReference type="InterPro" id="IPR027417">
    <property type="entry name" value="P-loop_NTPase"/>
</dbReference>
<feature type="region of interest" description="Disordered" evidence="9">
    <location>
        <begin position="174"/>
        <end position="193"/>
    </location>
</feature>
<keyword evidence="5" id="KW-0547">Nucleotide-binding</keyword>
<gene>
    <name evidence="11" type="primary">ABCC1</name>
    <name evidence="11" type="ORF">LPJ53_000609</name>
</gene>
<keyword evidence="7" id="KW-1133">Transmembrane helix</keyword>
<keyword evidence="3" id="KW-0813">Transport</keyword>
<dbReference type="PANTHER" id="PTHR24223">
    <property type="entry name" value="ATP-BINDING CASSETTE SUB-FAMILY C"/>
    <property type="match status" value="1"/>
</dbReference>
<comment type="similarity">
    <text evidence="2">Belongs to the ABC transporter superfamily. ABCC family. Conjugate transporter (TC 3.A.1.208) subfamily.</text>
</comment>
<accession>A0A9W8CUY8</accession>
<sequence>MTANAISIRKRIEEFSGKISDYRSFTDIAPEAPYVVEGCRPSEQWPQSGAIEFRNYTMRYHKDLDPVLNNINLTIRPGEKIGIVGRTGAGKSTLVKALFRLVHGTSEGSILIDGEDISRFGVGDLRPRLGIIPQESTIFNGSFADNLDPLDEFTLEDMWATLIKCDVTNLVQTPYKPNAKRDPDSYDSTQKASEAEWLEEQKEYDERWSKSGWMMRLMCRALLRKRKILILDEATAEVDLEMDQRIQKLIRSEFSDCTVLTIAHRPDTVKNSDRIIVMDKGEIVEIGPPQELMEKGGHFAEL</sequence>
<dbReference type="InterPro" id="IPR003593">
    <property type="entry name" value="AAA+_ATPase"/>
</dbReference>
<evidence type="ECO:0000256" key="6">
    <source>
        <dbReference type="ARBA" id="ARBA00022840"/>
    </source>
</evidence>
<evidence type="ECO:0000256" key="2">
    <source>
        <dbReference type="ARBA" id="ARBA00009726"/>
    </source>
</evidence>
<keyword evidence="12" id="KW-1185">Reference proteome</keyword>
<keyword evidence="8" id="KW-0472">Membrane</keyword>
<name>A0A9W8CUY8_9FUNG</name>
<dbReference type="Pfam" id="PF00005">
    <property type="entry name" value="ABC_tran"/>
    <property type="match status" value="1"/>
</dbReference>
<evidence type="ECO:0000313" key="11">
    <source>
        <dbReference type="EMBL" id="KAJ1725186.1"/>
    </source>
</evidence>
<dbReference type="OrthoDB" id="6500128at2759"/>
<dbReference type="Proteomes" id="UP001149813">
    <property type="component" value="Unassembled WGS sequence"/>
</dbReference>
<dbReference type="InterPro" id="IPR003439">
    <property type="entry name" value="ABC_transporter-like_ATP-bd"/>
</dbReference>
<dbReference type="InterPro" id="IPR050173">
    <property type="entry name" value="ABC_transporter_C-like"/>
</dbReference>
<dbReference type="GO" id="GO:0016887">
    <property type="term" value="F:ATP hydrolysis activity"/>
    <property type="evidence" value="ECO:0007669"/>
    <property type="project" value="InterPro"/>
</dbReference>
<evidence type="ECO:0000256" key="1">
    <source>
        <dbReference type="ARBA" id="ARBA00004141"/>
    </source>
</evidence>
<evidence type="ECO:0000259" key="10">
    <source>
        <dbReference type="PROSITE" id="PS50893"/>
    </source>
</evidence>
<protein>
    <submittedName>
        <fullName evidence="11">Multidrug resistance-associated protein 1</fullName>
    </submittedName>
</protein>
<dbReference type="AlphaFoldDB" id="A0A9W8CUY8"/>
<proteinExistence type="inferred from homology"/>
<dbReference type="EMBL" id="JANBOJ010000010">
    <property type="protein sequence ID" value="KAJ1725186.1"/>
    <property type="molecule type" value="Genomic_DNA"/>
</dbReference>
<dbReference type="PROSITE" id="PS50893">
    <property type="entry name" value="ABC_TRANSPORTER_2"/>
    <property type="match status" value="1"/>
</dbReference>
<dbReference type="PANTHER" id="PTHR24223:SF456">
    <property type="entry name" value="MULTIDRUG RESISTANCE-ASSOCIATED PROTEIN LETHAL(2)03659"/>
    <property type="match status" value="1"/>
</dbReference>
<reference evidence="11" key="1">
    <citation type="submission" date="2022-07" db="EMBL/GenBank/DDBJ databases">
        <title>Phylogenomic reconstructions and comparative analyses of Kickxellomycotina fungi.</title>
        <authorList>
            <person name="Reynolds N.K."/>
            <person name="Stajich J.E."/>
            <person name="Barry K."/>
            <person name="Grigoriev I.V."/>
            <person name="Crous P."/>
            <person name="Smith M.E."/>
        </authorList>
    </citation>
    <scope>NUCLEOTIDE SEQUENCE</scope>
    <source>
        <strain evidence="11">NBRC 32514</strain>
    </source>
</reference>
<dbReference type="Gene3D" id="3.40.50.300">
    <property type="entry name" value="P-loop containing nucleotide triphosphate hydrolases"/>
    <property type="match status" value="1"/>
</dbReference>
<feature type="domain" description="ABC transporter" evidence="10">
    <location>
        <begin position="51"/>
        <end position="302"/>
    </location>
</feature>
<dbReference type="CDD" id="cd03244">
    <property type="entry name" value="ABCC_MRP_domain2"/>
    <property type="match status" value="1"/>
</dbReference>